<dbReference type="GO" id="GO:0035721">
    <property type="term" value="P:intraciliary retrograde transport"/>
    <property type="evidence" value="ECO:0007669"/>
    <property type="project" value="TreeGrafter"/>
</dbReference>
<feature type="domain" description="IFT80/172/WDR35 TPR" evidence="11">
    <location>
        <begin position="702"/>
        <end position="790"/>
    </location>
</feature>
<evidence type="ECO:0000256" key="3">
    <source>
        <dbReference type="ARBA" id="ARBA00022574"/>
    </source>
</evidence>
<dbReference type="AlphaFoldDB" id="A0A1I8P7H2"/>
<dbReference type="InterPro" id="IPR011990">
    <property type="entry name" value="TPR-like_helical_dom_sf"/>
</dbReference>
<keyword evidence="6" id="KW-0969">Cilium</keyword>
<dbReference type="SUPFAM" id="SSF69322">
    <property type="entry name" value="Tricorn protease domain 2"/>
    <property type="match status" value="1"/>
</dbReference>
<dbReference type="VEuPathDB" id="VectorBase:SCAU005502"/>
<keyword evidence="7" id="KW-0206">Cytoskeleton</keyword>
<dbReference type="KEGG" id="scac:106095966"/>
<evidence type="ECO:0000256" key="6">
    <source>
        <dbReference type="ARBA" id="ARBA00023069"/>
    </source>
</evidence>
<dbReference type="Gene3D" id="1.25.40.470">
    <property type="match status" value="1"/>
</dbReference>
<dbReference type="Pfam" id="PF25768">
    <property type="entry name" value="TPR_IFT121"/>
    <property type="match status" value="1"/>
</dbReference>
<dbReference type="Pfam" id="PF25170">
    <property type="entry name" value="TPR_WDR35"/>
    <property type="match status" value="1"/>
</dbReference>
<dbReference type="Pfam" id="PF24797">
    <property type="entry name" value="Beta-prop_WDR35_TULP_N"/>
    <property type="match status" value="1"/>
</dbReference>
<dbReference type="Pfam" id="PF23145">
    <property type="entry name" value="Zf_2nd_IFT121"/>
    <property type="match status" value="1"/>
</dbReference>
<dbReference type="InterPro" id="IPR015943">
    <property type="entry name" value="WD40/YVTN_repeat-like_dom_sf"/>
</dbReference>
<evidence type="ECO:0000256" key="4">
    <source>
        <dbReference type="ARBA" id="ARBA00022737"/>
    </source>
</evidence>
<dbReference type="Pfam" id="PF23390">
    <property type="entry name" value="Beta-prop_WDR35_2nd"/>
    <property type="match status" value="1"/>
</dbReference>
<dbReference type="Proteomes" id="UP000095300">
    <property type="component" value="Unassembled WGS sequence"/>
</dbReference>
<dbReference type="GO" id="GO:1905515">
    <property type="term" value="P:non-motile cilium assembly"/>
    <property type="evidence" value="ECO:0007669"/>
    <property type="project" value="TreeGrafter"/>
</dbReference>
<dbReference type="GO" id="GO:0030991">
    <property type="term" value="C:intraciliary transport particle A"/>
    <property type="evidence" value="ECO:0007669"/>
    <property type="project" value="TreeGrafter"/>
</dbReference>
<evidence type="ECO:0000256" key="7">
    <source>
        <dbReference type="ARBA" id="ARBA00023212"/>
    </source>
</evidence>
<accession>A0A1I8P7H2</accession>
<dbReference type="InterPro" id="IPR001680">
    <property type="entry name" value="WD40_rpt"/>
</dbReference>
<dbReference type="FunFam" id="1.25.40.470:FF:000004">
    <property type="entry name" value="WD repeat-containing protein 35"/>
    <property type="match status" value="1"/>
</dbReference>
<dbReference type="Gene3D" id="2.130.10.10">
    <property type="entry name" value="YVTN repeat-like/Quinoprotein amine dehydrogenase"/>
    <property type="match status" value="2"/>
</dbReference>
<dbReference type="InterPro" id="IPR056158">
    <property type="entry name" value="Beta-prop_IFT121_2nd"/>
</dbReference>
<dbReference type="PIRSF" id="PIRSF037536">
    <property type="entry name" value="WD_repeat_p35"/>
    <property type="match status" value="1"/>
</dbReference>
<keyword evidence="5" id="KW-0970">Cilium biogenesis/degradation</keyword>
<dbReference type="PANTHER" id="PTHR12764">
    <property type="entry name" value="WD REPEAT DOMAIN-RELATED"/>
    <property type="match status" value="1"/>
</dbReference>
<comment type="subcellular location">
    <subcellularLocation>
        <location evidence="1">Cytoplasm</location>
        <location evidence="1">Cytoskeleton</location>
        <location evidence="1">Cilium basal body</location>
    </subcellularLocation>
</comment>
<feature type="repeat" description="WD" evidence="9">
    <location>
        <begin position="68"/>
        <end position="99"/>
    </location>
</feature>
<dbReference type="PROSITE" id="PS50082">
    <property type="entry name" value="WD_REPEATS_2"/>
    <property type="match status" value="1"/>
</dbReference>
<keyword evidence="16" id="KW-1185">Reference proteome</keyword>
<dbReference type="InterPro" id="IPR039857">
    <property type="entry name" value="Ift122/121"/>
</dbReference>
<dbReference type="InterPro" id="IPR036322">
    <property type="entry name" value="WD40_repeat_dom_sf"/>
</dbReference>
<evidence type="ECO:0000256" key="9">
    <source>
        <dbReference type="PROSITE-ProRule" id="PRU00221"/>
    </source>
</evidence>
<dbReference type="PANTHER" id="PTHR12764:SF5">
    <property type="entry name" value="LD29485P"/>
    <property type="match status" value="1"/>
</dbReference>
<keyword evidence="2" id="KW-0963">Cytoplasm</keyword>
<keyword evidence="8" id="KW-0966">Cell projection</keyword>
<dbReference type="PROSITE" id="PS50294">
    <property type="entry name" value="WD_REPEATS_REGION"/>
    <property type="match status" value="1"/>
</dbReference>
<dbReference type="GO" id="GO:0061512">
    <property type="term" value="P:protein localization to cilium"/>
    <property type="evidence" value="ECO:0007669"/>
    <property type="project" value="TreeGrafter"/>
</dbReference>
<dbReference type="Pfam" id="PF23387">
    <property type="entry name" value="TPR_IFT80_172"/>
    <property type="match status" value="1"/>
</dbReference>
<protein>
    <submittedName>
        <fullName evidence="15">Uncharacterized protein</fullName>
    </submittedName>
</protein>
<proteinExistence type="predicted"/>
<evidence type="ECO:0000256" key="2">
    <source>
        <dbReference type="ARBA" id="ARBA00022490"/>
    </source>
</evidence>
<keyword evidence="4" id="KW-0677">Repeat</keyword>
<sequence>MFVYLSKKIAIPNNVQLNCISWNKEHGYIAVAGTEGLLKVLKLEQASSNGQSKGGLAAVSNLSMNQTLDGHKNAVKVVVWNNAQQKLTSSDVDGVIMVWMLYKGSWYEEMTNDRKKSTVNGMHWTSDGNKICIVYEDGAIIVGSVDGNRIWGKELKNTHLSGVQWSPDNRLILFSLANGECHLYDNQGNFAMKLNIKCLGANSNRPIPITALNWFSGKSNGQCPVLAICYANGKAQLMVDENDENPIILSTPMNITDAKWNHDGSVLALCGRLDDNSSSKELNQVSFYSPYGHLYRSLKVPGFQITSISWEGKSLRIAMAVDSFIYFANVRPDYKWCYFEKTVVFLNANNNNNNNKTNNINIITFWNTTSNQSSLKEVEPCLAMAACNEHCVIAVECISGNMKDLALSAMERKNSDDKLYQLLLCNSIGTTVDSKYTEVCPNFIGINGNYVAIASNDEILLWHYHTPKSASQLHNVKSRKEKRFHIDDTPTGVDLAKDLQMTKGSQDNLDTNVDSICSLALSEKTLLVARESGVINEYSVPNVALRNRHKIGAKIIKMAINSNSSRAALIDYNGVMTLLDLDDDRETQLNFSRVERKDVWAICWAKDNPLLLALMEKTRMYIFRGNDPEEPIACSGYICAFEDLEITSVLLDDIISGEETQNPISHILQLKVKSLRDTDDLLQHVGLEDAKQFIEDNPHPRLWRLLAEAALKKLELDVAENAFVRCAHYQGIQLIKRLRNIPSELLQKAEIAAFYGEYEEAEKLYIDGDRRDLAINLRITLCDWFRVVQLYRMGSGISDQQMETAWRQIGNHFGNLRSWDSAKEYYEKSHDIEGLMDSLYHLEQFEELEKCIDKLPEKSPLLSKIAEMLSSVGMCSEAVNAYLKFGDPTAAVNTCVNLRQWGQAVELAQKYEMPQVNALLNKHAQQLLSENRLPEAIELQRKAGRYFDAARLMVKLAEKETEKGSNLIRIKKLYVLAGLLAEEHLKSLASASGDTQTYSVDRLSIMDSMNLEDSATIERIWHCAEAYHFMLLAQRQLRFGIVHSAVITTLRLREYEDVLKPEDIYSLLALASCADRSFGTCSKAFIKLESLTHLPEEDLRNYEELAINIFSKNEPLDDKEDYITCYSCKTSVPDSLPACNKCGARFPPCISSGKPITQPTANIWICGTCHHCAAPMEITRHRTCPLCHTLILSMTLEV</sequence>
<evidence type="ECO:0000313" key="15">
    <source>
        <dbReference type="EnsemblMetazoa" id="SCAU005502-PA"/>
    </source>
</evidence>
<feature type="domain" description="IFT121-like zinc finger" evidence="10">
    <location>
        <begin position="1147"/>
        <end position="1190"/>
    </location>
</feature>
<dbReference type="STRING" id="35570.A0A1I8P7H2"/>
<dbReference type="SUPFAM" id="SSF48452">
    <property type="entry name" value="TPR-like"/>
    <property type="match status" value="1"/>
</dbReference>
<dbReference type="InterPro" id="IPR056157">
    <property type="entry name" value="TPR_IFT80_172_dom"/>
</dbReference>
<evidence type="ECO:0000259" key="14">
    <source>
        <dbReference type="Pfam" id="PF25768"/>
    </source>
</evidence>
<evidence type="ECO:0000259" key="11">
    <source>
        <dbReference type="Pfam" id="PF23387"/>
    </source>
</evidence>
<evidence type="ECO:0000259" key="10">
    <source>
        <dbReference type="Pfam" id="PF23145"/>
    </source>
</evidence>
<dbReference type="InterPro" id="IPR057361">
    <property type="entry name" value="TPR_WDR35"/>
</dbReference>
<dbReference type="InterPro" id="IPR056159">
    <property type="entry name" value="Beta-prop_IFT121_TULP_N"/>
</dbReference>
<dbReference type="EnsemblMetazoa" id="SCAU005502-RA">
    <property type="protein sequence ID" value="SCAU005502-PA"/>
    <property type="gene ID" value="SCAU005502"/>
</dbReference>
<dbReference type="SMART" id="SM00320">
    <property type="entry name" value="WD40"/>
    <property type="match status" value="4"/>
</dbReference>
<dbReference type="InterPro" id="IPR056170">
    <property type="entry name" value="Znf_IFT121-like"/>
</dbReference>
<gene>
    <name evidence="15" type="primary">106095966</name>
</gene>
<evidence type="ECO:0000259" key="12">
    <source>
        <dbReference type="Pfam" id="PF23390"/>
    </source>
</evidence>
<name>A0A1I8P7H2_STOCA</name>
<feature type="domain" description="IFT121 second beta-propeller" evidence="12">
    <location>
        <begin position="336"/>
        <end position="662"/>
    </location>
</feature>
<reference evidence="15" key="1">
    <citation type="submission" date="2020-05" db="UniProtKB">
        <authorList>
            <consortium name="EnsemblMetazoa"/>
        </authorList>
    </citation>
    <scope>IDENTIFICATION</scope>
    <source>
        <strain evidence="15">USDA</strain>
    </source>
</reference>
<dbReference type="SUPFAM" id="SSF50978">
    <property type="entry name" value="WD40 repeat-like"/>
    <property type="match status" value="1"/>
</dbReference>
<evidence type="ECO:0000259" key="13">
    <source>
        <dbReference type="Pfam" id="PF24797"/>
    </source>
</evidence>
<evidence type="ECO:0000256" key="1">
    <source>
        <dbReference type="ARBA" id="ARBA00004120"/>
    </source>
</evidence>
<organism evidence="15 16">
    <name type="scientific">Stomoxys calcitrans</name>
    <name type="common">Stable fly</name>
    <name type="synonym">Conops calcitrans</name>
    <dbReference type="NCBI Taxonomy" id="35570"/>
    <lineage>
        <taxon>Eukaryota</taxon>
        <taxon>Metazoa</taxon>
        <taxon>Ecdysozoa</taxon>
        <taxon>Arthropoda</taxon>
        <taxon>Hexapoda</taxon>
        <taxon>Insecta</taxon>
        <taxon>Pterygota</taxon>
        <taxon>Neoptera</taxon>
        <taxon>Endopterygota</taxon>
        <taxon>Diptera</taxon>
        <taxon>Brachycera</taxon>
        <taxon>Muscomorpha</taxon>
        <taxon>Muscoidea</taxon>
        <taxon>Muscidae</taxon>
        <taxon>Stomoxys</taxon>
    </lineage>
</organism>
<feature type="domain" description="IFT121/TULP4 N-terminal" evidence="13">
    <location>
        <begin position="1"/>
        <end position="331"/>
    </location>
</feature>
<evidence type="ECO:0000256" key="5">
    <source>
        <dbReference type="ARBA" id="ARBA00022794"/>
    </source>
</evidence>
<dbReference type="OrthoDB" id="10260567at2759"/>
<dbReference type="InterPro" id="IPR017233">
    <property type="entry name" value="WDR35"/>
</dbReference>
<evidence type="ECO:0000256" key="8">
    <source>
        <dbReference type="ARBA" id="ARBA00023273"/>
    </source>
</evidence>
<keyword evidence="3 9" id="KW-0853">WD repeat</keyword>
<feature type="domain" description="IFT121-like TPR repeats" evidence="14">
    <location>
        <begin position="1018"/>
        <end position="1116"/>
    </location>
</feature>
<dbReference type="GO" id="GO:0097730">
    <property type="term" value="C:non-motile cilium"/>
    <property type="evidence" value="ECO:0007669"/>
    <property type="project" value="TreeGrafter"/>
</dbReference>
<dbReference type="InterPro" id="IPR057979">
    <property type="entry name" value="TPR_IFT121"/>
</dbReference>
<evidence type="ECO:0000313" key="16">
    <source>
        <dbReference type="Proteomes" id="UP000095300"/>
    </source>
</evidence>